<dbReference type="Proteomes" id="UP001217485">
    <property type="component" value="Unassembled WGS sequence"/>
</dbReference>
<keyword evidence="2" id="KW-1133">Transmembrane helix</keyword>
<accession>A0ABT5BW99</accession>
<comment type="caution">
    <text evidence="3">The sequence shown here is derived from an EMBL/GenBank/DDBJ whole genome shotgun (WGS) entry which is preliminary data.</text>
</comment>
<keyword evidence="2" id="KW-0812">Transmembrane</keyword>
<feature type="region of interest" description="Disordered" evidence="1">
    <location>
        <begin position="1"/>
        <end position="24"/>
    </location>
</feature>
<organism evidence="3 4">
    <name type="scientific">Sorangium atrum</name>
    <dbReference type="NCBI Taxonomy" id="2995308"/>
    <lineage>
        <taxon>Bacteria</taxon>
        <taxon>Pseudomonadati</taxon>
        <taxon>Myxococcota</taxon>
        <taxon>Polyangia</taxon>
        <taxon>Polyangiales</taxon>
        <taxon>Polyangiaceae</taxon>
        <taxon>Sorangium</taxon>
    </lineage>
</organism>
<gene>
    <name evidence="3" type="ORF">POL72_09540</name>
</gene>
<dbReference type="EMBL" id="JAQNDK010000001">
    <property type="protein sequence ID" value="MDC0677973.1"/>
    <property type="molecule type" value="Genomic_DNA"/>
</dbReference>
<keyword evidence="4" id="KW-1185">Reference proteome</keyword>
<evidence type="ECO:0000256" key="1">
    <source>
        <dbReference type="SAM" id="MobiDB-lite"/>
    </source>
</evidence>
<feature type="transmembrane region" description="Helical" evidence="2">
    <location>
        <begin position="32"/>
        <end position="54"/>
    </location>
</feature>
<evidence type="ECO:0000256" key="2">
    <source>
        <dbReference type="SAM" id="Phobius"/>
    </source>
</evidence>
<sequence length="214" mass="23302">MNSRPPFPSTSSPPSQPSPYRYLGRGGSERPVRLQIIIALVAGLIVVAVPLYLWRRPKPESIPSADAATADAGAYAWDAGALSDAGAALAEGVTLSPFTTIKCENPGPGTTPPERCDHVTFFEDGLSRAIRDNVQCAPSDKTGVTVSFVLEMDFRRKRTNLYVGKSTTVSRAKTKELLRCVKRAMPTPDWGTIPHQYVKYKINVMATYPANESF</sequence>
<evidence type="ECO:0000313" key="4">
    <source>
        <dbReference type="Proteomes" id="UP001217485"/>
    </source>
</evidence>
<dbReference type="RefSeq" id="WP_272094732.1">
    <property type="nucleotide sequence ID" value="NZ_JAQNDK010000001.1"/>
</dbReference>
<name>A0ABT5BW99_9BACT</name>
<protein>
    <submittedName>
        <fullName evidence="3">Uncharacterized protein</fullName>
    </submittedName>
</protein>
<proteinExistence type="predicted"/>
<keyword evidence="2" id="KW-0472">Membrane</keyword>
<reference evidence="3 4" key="1">
    <citation type="submission" date="2023-01" db="EMBL/GenBank/DDBJ databases">
        <title>Minimal conservation of predation-associated metabolite biosynthetic gene clusters underscores biosynthetic potential of Myxococcota including descriptions for ten novel species: Archangium lansinium sp. nov., Myxococcus landrumus sp. nov., Nannocystis bai.</title>
        <authorList>
            <person name="Ahearne A."/>
            <person name="Stevens C."/>
            <person name="Dowd S."/>
        </authorList>
    </citation>
    <scope>NUCLEOTIDE SEQUENCE [LARGE SCALE GENOMIC DNA]</scope>
    <source>
        <strain evidence="3 4">WIWO2</strain>
    </source>
</reference>
<evidence type="ECO:0000313" key="3">
    <source>
        <dbReference type="EMBL" id="MDC0677973.1"/>
    </source>
</evidence>